<evidence type="ECO:0000313" key="9">
    <source>
        <dbReference type="Proteomes" id="UP000028702"/>
    </source>
</evidence>
<dbReference type="Proteomes" id="UP000028702">
    <property type="component" value="Unassembled WGS sequence"/>
</dbReference>
<name>A0A081BDK7_9HYPH</name>
<feature type="binding site" evidence="6">
    <location>
        <position position="292"/>
    </location>
    <ligand>
        <name>S-adenosyl-L-methionine</name>
        <dbReference type="ChEBI" id="CHEBI:59789"/>
    </ligand>
</feature>
<dbReference type="AlphaFoldDB" id="A0A081BDK7"/>
<evidence type="ECO:0000256" key="3">
    <source>
        <dbReference type="ARBA" id="ARBA00022679"/>
    </source>
</evidence>
<dbReference type="GO" id="GO:0051539">
    <property type="term" value="F:4 iron, 4 sulfur cluster binding"/>
    <property type="evidence" value="ECO:0007669"/>
    <property type="project" value="UniProtKB-KW"/>
</dbReference>
<evidence type="ECO:0000256" key="7">
    <source>
        <dbReference type="PROSITE-ProRule" id="PRU10015"/>
    </source>
</evidence>
<dbReference type="Gene3D" id="3.40.50.150">
    <property type="entry name" value="Vaccinia Virus protein VP39"/>
    <property type="match status" value="1"/>
</dbReference>
<organism evidence="8 9">
    <name type="scientific">Tepidicaulis marinus</name>
    <dbReference type="NCBI Taxonomy" id="1333998"/>
    <lineage>
        <taxon>Bacteria</taxon>
        <taxon>Pseudomonadati</taxon>
        <taxon>Pseudomonadota</taxon>
        <taxon>Alphaproteobacteria</taxon>
        <taxon>Hyphomicrobiales</taxon>
        <taxon>Parvibaculaceae</taxon>
        <taxon>Tepidicaulis</taxon>
    </lineage>
</organism>
<protein>
    <submittedName>
        <fullName evidence="8">23S rRNA (Uracil-5-)-methyltransferase RumA</fullName>
    </submittedName>
</protein>
<dbReference type="GO" id="GO:0070475">
    <property type="term" value="P:rRNA base methylation"/>
    <property type="evidence" value="ECO:0007669"/>
    <property type="project" value="TreeGrafter"/>
</dbReference>
<evidence type="ECO:0000256" key="2">
    <source>
        <dbReference type="ARBA" id="ARBA00022603"/>
    </source>
</evidence>
<gene>
    <name evidence="8" type="ORF">M2A_2624</name>
</gene>
<dbReference type="Gene3D" id="2.40.50.140">
    <property type="entry name" value="Nucleic acid-binding proteins"/>
    <property type="match status" value="1"/>
</dbReference>
<comment type="caution">
    <text evidence="8">The sequence shown here is derived from an EMBL/GenBank/DDBJ whole genome shotgun (WGS) entry which is preliminary data.</text>
</comment>
<keyword evidence="2 6" id="KW-0489">Methyltransferase</keyword>
<dbReference type="SUPFAM" id="SSF50249">
    <property type="entry name" value="Nucleic acid-binding proteins"/>
    <property type="match status" value="1"/>
</dbReference>
<feature type="active site" description="Nucleophile" evidence="6">
    <location>
        <position position="369"/>
    </location>
</feature>
<evidence type="ECO:0000313" key="8">
    <source>
        <dbReference type="EMBL" id="GAK46125.1"/>
    </source>
</evidence>
<keyword evidence="4 6" id="KW-0949">S-adenosyl-L-methionine</keyword>
<dbReference type="InterPro" id="IPR010280">
    <property type="entry name" value="U5_MeTrfase_fam"/>
</dbReference>
<proteinExistence type="inferred from homology"/>
<dbReference type="SUPFAM" id="SSF53335">
    <property type="entry name" value="S-adenosyl-L-methionine-dependent methyltransferases"/>
    <property type="match status" value="1"/>
</dbReference>
<dbReference type="PROSITE" id="PS51687">
    <property type="entry name" value="SAM_MT_RNA_M5U"/>
    <property type="match status" value="1"/>
</dbReference>
<comment type="similarity">
    <text evidence="6">Belongs to the class I-like SAM-binding methyltransferase superfamily. RNA M5U methyltransferase family.</text>
</comment>
<feature type="binding site" evidence="6">
    <location>
        <position position="272"/>
    </location>
    <ligand>
        <name>S-adenosyl-L-methionine</name>
        <dbReference type="ChEBI" id="CHEBI:59789"/>
    </ligand>
</feature>
<feature type="binding site" evidence="6">
    <location>
        <position position="245"/>
    </location>
    <ligand>
        <name>S-adenosyl-L-methionine</name>
        <dbReference type="ChEBI" id="CHEBI:59789"/>
    </ligand>
</feature>
<dbReference type="eggNOG" id="COG2265">
    <property type="taxonomic scope" value="Bacteria"/>
</dbReference>
<keyword evidence="3 6" id="KW-0808">Transferase</keyword>
<keyword evidence="1" id="KW-0479">Metal-binding</keyword>
<dbReference type="InterPro" id="IPR030390">
    <property type="entry name" value="MeTrfase_TrmA_AS"/>
</dbReference>
<keyword evidence="5" id="KW-0411">Iron-sulfur</keyword>
<evidence type="ECO:0000256" key="1">
    <source>
        <dbReference type="ARBA" id="ARBA00022485"/>
    </source>
</evidence>
<dbReference type="Pfam" id="PF05958">
    <property type="entry name" value="tRNA_U5-meth_tr"/>
    <property type="match status" value="1"/>
</dbReference>
<dbReference type="STRING" id="1333998.M2A_2624"/>
<dbReference type="InterPro" id="IPR012340">
    <property type="entry name" value="NA-bd_OB-fold"/>
</dbReference>
<evidence type="ECO:0000256" key="6">
    <source>
        <dbReference type="PROSITE-ProRule" id="PRU01024"/>
    </source>
</evidence>
<dbReference type="Gene3D" id="2.40.50.1070">
    <property type="match status" value="1"/>
</dbReference>
<dbReference type="PANTHER" id="PTHR11061:SF49">
    <property type="entry name" value="23S RRNA (URACIL(1939)-C(5))-METHYLTRANSFERASE RLMD"/>
    <property type="match status" value="1"/>
</dbReference>
<reference evidence="8 9" key="1">
    <citation type="submission" date="2014-07" db="EMBL/GenBank/DDBJ databases">
        <title>Tepidicaulis marinum gen. nov., sp. nov., a novel marine bacterium denitrifying nitrate to nitrous oxide strictly under microaerobic conditions.</title>
        <authorList>
            <person name="Takeuchi M."/>
            <person name="Yamagishi T."/>
            <person name="Kamagata Y."/>
            <person name="Oshima K."/>
            <person name="Hattori M."/>
            <person name="Katayama T."/>
            <person name="Hanada S."/>
            <person name="Tamaki H."/>
            <person name="Marumo K."/>
            <person name="Maeda H."/>
            <person name="Nedachi M."/>
            <person name="Iwasaki W."/>
            <person name="Suwa Y."/>
            <person name="Sakata S."/>
        </authorList>
    </citation>
    <scope>NUCLEOTIDE SEQUENCE [LARGE SCALE GENOMIC DNA]</scope>
    <source>
        <strain evidence="8 9">MA2</strain>
    </source>
</reference>
<dbReference type="RefSeq" id="WP_045448394.1">
    <property type="nucleotide sequence ID" value="NZ_BBIO01000015.1"/>
</dbReference>
<evidence type="ECO:0000256" key="5">
    <source>
        <dbReference type="ARBA" id="ARBA00023014"/>
    </source>
</evidence>
<keyword evidence="9" id="KW-1185">Reference proteome</keyword>
<dbReference type="CDD" id="cd02440">
    <property type="entry name" value="AdoMet_MTases"/>
    <property type="match status" value="1"/>
</dbReference>
<feature type="binding site" evidence="6">
    <location>
        <position position="343"/>
    </location>
    <ligand>
        <name>S-adenosyl-L-methionine</name>
        <dbReference type="ChEBI" id="CHEBI:59789"/>
    </ligand>
</feature>
<dbReference type="PROSITE" id="PS01230">
    <property type="entry name" value="TRMA_1"/>
    <property type="match status" value="1"/>
</dbReference>
<dbReference type="GO" id="GO:0070041">
    <property type="term" value="F:rRNA (uridine-C5-)-methyltransferase activity"/>
    <property type="evidence" value="ECO:0007669"/>
    <property type="project" value="TreeGrafter"/>
</dbReference>
<accession>A0A081BDK7</accession>
<sequence length="412" mass="44184">MAEEVEILRMGHQGEGVAERTSPLFVPYTLPGEQVRVATDESDHGSLKGILTPSPERIKPACAHFTRCGGCALQHWQEEAYASWKEGLVAQAFSQQGISAEISPIIRAKPGTRRRASFAVTRTKSGAVAGYYARGTHQIVPVSMCPLVRPEIESAMQPLADLVAGGLSRKGRASVLVTVTASGLDVMVSGGKPLDIDLRMYLSEGADRLDLARLAWEGEIVAERRLPILSLSGIPVTLAPGAFLQATADGEAALVQSVLEGMEGAGDVADLFAGCGTFTFALARKANVLALEGEAGQVEALERAYHREGPAHHLKRITAERRDLFRRPLLTPEMKKLDGIVFDPPRAGAAAQAAEIAKSAVPRLVAVSCNPATLARDLRALLDGGYDISRVQPVDQFLWSPHIEVAVHLTRR</sequence>
<dbReference type="InterPro" id="IPR029063">
    <property type="entry name" value="SAM-dependent_MTases_sf"/>
</dbReference>
<evidence type="ECO:0000256" key="4">
    <source>
        <dbReference type="ARBA" id="ARBA00022691"/>
    </source>
</evidence>
<dbReference type="EMBL" id="BBIO01000015">
    <property type="protein sequence ID" value="GAK46125.1"/>
    <property type="molecule type" value="Genomic_DNA"/>
</dbReference>
<feature type="active site" evidence="7">
    <location>
        <position position="369"/>
    </location>
</feature>
<keyword evidence="1" id="KW-0408">Iron</keyword>
<keyword evidence="1" id="KW-0004">4Fe-4S</keyword>
<dbReference type="PANTHER" id="PTHR11061">
    <property type="entry name" value="RNA M5U METHYLTRANSFERASE"/>
    <property type="match status" value="1"/>
</dbReference>